<evidence type="ECO:0000256" key="4">
    <source>
        <dbReference type="ARBA" id="ARBA00022840"/>
    </source>
</evidence>
<dbReference type="AlphaFoldDB" id="A0A553RQ89"/>
<feature type="domain" description="ABC transporter" evidence="9">
    <location>
        <begin position="443"/>
        <end position="674"/>
    </location>
</feature>
<evidence type="ECO:0000256" key="6">
    <source>
        <dbReference type="ARBA" id="ARBA00023136"/>
    </source>
</evidence>
<sequence length="714" mass="81713">CISLDKFVGHLDENLMTHQALHLLAENKFWAGLVFVDMYPWTTEPPRHVKFKIRMDIDAVERTNKIKDRYWDPGPRADPLEDFRYIWGGFAYLQDMIEHGILKLHTGHDWPLGVYLQQMPYPCYVDDMFMLTLNRCFPIFMVLAWIYSVSMVVKSIVLEKETRLKETLKAMGVSNGVIWYTWFIDSFLMMAASTALLTAIIMVGKVLNYSNPIILFLFLLTFTLATIMQCFLMSVFFNKANLAAACSGIIYFTLYLPHILCFAWQDRITVDMKLAVSFLSPVAFGFGTEYLSRYEEQGLGLQWDNIRTSPLEGDEYSFFTSIHMMLLDAVLYGILAWYLDNVFPGQYGIGRPFYFPLQPSYWLRTSGTTLESPDHVPEGAADNVDKQEDVECGGRSPEHMECNGSGSSKNCKHKDKRERKEKERDEQIKMQEEPEPESLLIGVSVQDLVKVYNRYSRPAVDCLNMNFYEGQITSFLGHNGAGKTTTLSILTGLFPPTSGTVYIYGKDIRTEMDTIRESLGMCPQYNILFNHLTVEEHILFYSMMKGRDHREAEQEVDEMLEDLGLPHKRDEEAQNLSGGMQRKLSVAMAFVGGSKVVILDEPTSGVDPYSRRSIWELLLKYRTGRTVILSTHHMDEADLLSDRVAIISKGRLHCSGSPVFLKNCFGVGFYLTLVRRMKDQRKKENECDCASECSAPAQPAPNIKRRVMLYPRGY</sequence>
<dbReference type="SUPFAM" id="SSF52540">
    <property type="entry name" value="P-loop containing nucleoside triphosphate hydrolases"/>
    <property type="match status" value="1"/>
</dbReference>
<dbReference type="InterPro" id="IPR003593">
    <property type="entry name" value="AAA+_ATPase"/>
</dbReference>
<feature type="transmembrane region" description="Helical" evidence="8">
    <location>
        <begin position="242"/>
        <end position="264"/>
    </location>
</feature>
<feature type="region of interest" description="Disordered" evidence="7">
    <location>
        <begin position="372"/>
        <end position="433"/>
    </location>
</feature>
<evidence type="ECO:0000256" key="5">
    <source>
        <dbReference type="ARBA" id="ARBA00022989"/>
    </source>
</evidence>
<feature type="compositionally biased region" description="Basic and acidic residues" evidence="7">
    <location>
        <begin position="372"/>
        <end position="389"/>
    </location>
</feature>
<keyword evidence="4" id="KW-0067">ATP-binding</keyword>
<evidence type="ECO:0000256" key="8">
    <source>
        <dbReference type="SAM" id="Phobius"/>
    </source>
</evidence>
<keyword evidence="5 8" id="KW-1133">Transmembrane helix</keyword>
<keyword evidence="2 8" id="KW-0812">Transmembrane</keyword>
<dbReference type="Pfam" id="PF00005">
    <property type="entry name" value="ABC_tran"/>
    <property type="match status" value="1"/>
</dbReference>
<dbReference type="FunFam" id="3.40.50.300:FF:000264">
    <property type="entry name" value="ATP-binding cassette, sub-family A (ABC1), member 1"/>
    <property type="match status" value="1"/>
</dbReference>
<dbReference type="Gene3D" id="3.40.50.300">
    <property type="entry name" value="P-loop containing nucleotide triphosphate hydrolases"/>
    <property type="match status" value="1"/>
</dbReference>
<feature type="transmembrane region" description="Helical" evidence="8">
    <location>
        <begin position="137"/>
        <end position="157"/>
    </location>
</feature>
<gene>
    <name evidence="10" type="ORF">DNTS_000477</name>
</gene>
<dbReference type="InterPro" id="IPR003439">
    <property type="entry name" value="ABC_transporter-like_ATP-bd"/>
</dbReference>
<dbReference type="GO" id="GO:0005524">
    <property type="term" value="F:ATP binding"/>
    <property type="evidence" value="ECO:0007669"/>
    <property type="project" value="UniProtKB-KW"/>
</dbReference>
<evidence type="ECO:0000313" key="11">
    <source>
        <dbReference type="Proteomes" id="UP000316079"/>
    </source>
</evidence>
<dbReference type="InterPro" id="IPR027417">
    <property type="entry name" value="P-loop_NTPase"/>
</dbReference>
<dbReference type="EMBL" id="SRMA01000527">
    <property type="protein sequence ID" value="TRZ04353.1"/>
    <property type="molecule type" value="Genomic_DNA"/>
</dbReference>
<accession>A0A553RQ89</accession>
<feature type="transmembrane region" description="Helical" evidence="8">
    <location>
        <begin position="316"/>
        <end position="339"/>
    </location>
</feature>
<dbReference type="PANTHER" id="PTHR19229">
    <property type="entry name" value="ATP-BINDING CASSETTE TRANSPORTER SUBFAMILY A ABCA"/>
    <property type="match status" value="1"/>
</dbReference>
<keyword evidence="11" id="KW-1185">Reference proteome</keyword>
<protein>
    <recommendedName>
        <fullName evidence="9">ABC transporter domain-containing protein</fullName>
    </recommendedName>
</protein>
<comment type="subcellular location">
    <subcellularLocation>
        <location evidence="1">Membrane</location>
        <topology evidence="1">Multi-pass membrane protein</topology>
    </subcellularLocation>
</comment>
<dbReference type="OrthoDB" id="8061355at2759"/>
<evidence type="ECO:0000313" key="10">
    <source>
        <dbReference type="EMBL" id="TRZ04353.1"/>
    </source>
</evidence>
<name>A0A553RQ89_9TELE</name>
<evidence type="ECO:0000256" key="1">
    <source>
        <dbReference type="ARBA" id="ARBA00004141"/>
    </source>
</evidence>
<dbReference type="Pfam" id="PF12698">
    <property type="entry name" value="ABC2_membrane_3"/>
    <property type="match status" value="1"/>
</dbReference>
<evidence type="ECO:0000256" key="2">
    <source>
        <dbReference type="ARBA" id="ARBA00022692"/>
    </source>
</evidence>
<dbReference type="InterPro" id="IPR017871">
    <property type="entry name" value="ABC_transporter-like_CS"/>
</dbReference>
<proteinExistence type="predicted"/>
<evidence type="ECO:0000259" key="9">
    <source>
        <dbReference type="PROSITE" id="PS50893"/>
    </source>
</evidence>
<feature type="compositionally biased region" description="Basic and acidic residues" evidence="7">
    <location>
        <begin position="418"/>
        <end position="432"/>
    </location>
</feature>
<dbReference type="GO" id="GO:0140359">
    <property type="term" value="F:ABC-type transporter activity"/>
    <property type="evidence" value="ECO:0007669"/>
    <property type="project" value="InterPro"/>
</dbReference>
<evidence type="ECO:0000256" key="7">
    <source>
        <dbReference type="SAM" id="MobiDB-lite"/>
    </source>
</evidence>
<organism evidence="10 11">
    <name type="scientific">Danionella cerebrum</name>
    <dbReference type="NCBI Taxonomy" id="2873325"/>
    <lineage>
        <taxon>Eukaryota</taxon>
        <taxon>Metazoa</taxon>
        <taxon>Chordata</taxon>
        <taxon>Craniata</taxon>
        <taxon>Vertebrata</taxon>
        <taxon>Euteleostomi</taxon>
        <taxon>Actinopterygii</taxon>
        <taxon>Neopterygii</taxon>
        <taxon>Teleostei</taxon>
        <taxon>Ostariophysi</taxon>
        <taxon>Cypriniformes</taxon>
        <taxon>Danionidae</taxon>
        <taxon>Danioninae</taxon>
        <taxon>Danionella</taxon>
    </lineage>
</organism>
<dbReference type="Proteomes" id="UP000316079">
    <property type="component" value="Unassembled WGS sequence"/>
</dbReference>
<evidence type="ECO:0000256" key="3">
    <source>
        <dbReference type="ARBA" id="ARBA00022741"/>
    </source>
</evidence>
<feature type="transmembrane region" description="Helical" evidence="8">
    <location>
        <begin position="213"/>
        <end position="236"/>
    </location>
</feature>
<dbReference type="PROSITE" id="PS00211">
    <property type="entry name" value="ABC_TRANSPORTER_1"/>
    <property type="match status" value="1"/>
</dbReference>
<dbReference type="InterPro" id="IPR013525">
    <property type="entry name" value="ABC2_TM"/>
</dbReference>
<dbReference type="GO" id="GO:0016887">
    <property type="term" value="F:ATP hydrolysis activity"/>
    <property type="evidence" value="ECO:0007669"/>
    <property type="project" value="InterPro"/>
</dbReference>
<dbReference type="STRING" id="623744.A0A553RQ89"/>
<dbReference type="GO" id="GO:0005548">
    <property type="term" value="F:phospholipid transporter activity"/>
    <property type="evidence" value="ECO:0007669"/>
    <property type="project" value="TreeGrafter"/>
</dbReference>
<reference evidence="10 11" key="1">
    <citation type="journal article" date="2019" name="Sci. Data">
        <title>Hybrid genome assembly and annotation of Danionella translucida.</title>
        <authorList>
            <person name="Kadobianskyi M."/>
            <person name="Schulze L."/>
            <person name="Schuelke M."/>
            <person name="Judkewitz B."/>
        </authorList>
    </citation>
    <scope>NUCLEOTIDE SEQUENCE [LARGE SCALE GENOMIC DNA]</scope>
    <source>
        <strain evidence="10 11">Bolton</strain>
    </source>
</reference>
<dbReference type="PROSITE" id="PS50893">
    <property type="entry name" value="ABC_TRANSPORTER_2"/>
    <property type="match status" value="1"/>
</dbReference>
<keyword evidence="3" id="KW-0547">Nucleotide-binding</keyword>
<dbReference type="InterPro" id="IPR026082">
    <property type="entry name" value="ABCA"/>
</dbReference>
<dbReference type="GO" id="GO:0016020">
    <property type="term" value="C:membrane"/>
    <property type="evidence" value="ECO:0007669"/>
    <property type="project" value="UniProtKB-SubCell"/>
</dbReference>
<dbReference type="SMART" id="SM00382">
    <property type="entry name" value="AAA"/>
    <property type="match status" value="1"/>
</dbReference>
<dbReference type="CDD" id="cd03263">
    <property type="entry name" value="ABC_subfamily_A"/>
    <property type="match status" value="1"/>
</dbReference>
<dbReference type="GO" id="GO:0140326">
    <property type="term" value="F:ATPase-coupled intramembrane lipid transporter activity"/>
    <property type="evidence" value="ECO:0007669"/>
    <property type="project" value="TreeGrafter"/>
</dbReference>
<keyword evidence="6 8" id="KW-0472">Membrane</keyword>
<feature type="transmembrane region" description="Helical" evidence="8">
    <location>
        <begin position="177"/>
        <end position="201"/>
    </location>
</feature>
<comment type="caution">
    <text evidence="10">The sequence shown here is derived from an EMBL/GenBank/DDBJ whole genome shotgun (WGS) entry which is preliminary data.</text>
</comment>
<feature type="non-terminal residue" evidence="10">
    <location>
        <position position="1"/>
    </location>
</feature>
<dbReference type="PANTHER" id="PTHR19229:SF190">
    <property type="entry name" value="RETINAL-SPECIFIC PHOSPHOLIPID-TRANSPORTING ATPASE ABCA4"/>
    <property type="match status" value="1"/>
</dbReference>